<dbReference type="GO" id="GO:0005840">
    <property type="term" value="C:ribosome"/>
    <property type="evidence" value="ECO:0007669"/>
    <property type="project" value="UniProtKB-KW"/>
</dbReference>
<sequence length="118" mass="13352">MYAVFKTGGKQYRATKNERLRVERLEAQEGATVEFEQVLLVSEGSNINVGTPFIAGSKVQAKVTLQGRAKKIDVVKFKRRKNYLRLRGHRQFFTEVEIVSIITGPAENPEKKAATKKK</sequence>
<reference evidence="6" key="1">
    <citation type="submission" date="2018-05" db="EMBL/GenBank/DDBJ databases">
        <authorList>
            <person name="Lanie J.A."/>
            <person name="Ng W.-L."/>
            <person name="Kazmierczak K.M."/>
            <person name="Andrzejewski T.M."/>
            <person name="Davidsen T.M."/>
            <person name="Wayne K.J."/>
            <person name="Tettelin H."/>
            <person name="Glass J.I."/>
            <person name="Rusch D."/>
            <person name="Podicherti R."/>
            <person name="Tsui H.-C.T."/>
            <person name="Winkler M.E."/>
        </authorList>
    </citation>
    <scope>NUCLEOTIDE SEQUENCE</scope>
</reference>
<dbReference type="InterPro" id="IPR001787">
    <property type="entry name" value="Ribosomal_bL21"/>
</dbReference>
<evidence type="ECO:0008006" key="7">
    <source>
        <dbReference type="Google" id="ProtNLM"/>
    </source>
</evidence>
<dbReference type="InterPro" id="IPR036164">
    <property type="entry name" value="bL21-like_sf"/>
</dbReference>
<proteinExistence type="inferred from homology"/>
<feature type="non-terminal residue" evidence="6">
    <location>
        <position position="118"/>
    </location>
</feature>
<comment type="similarity">
    <text evidence="1">Belongs to the bacterial ribosomal protein bL21 family.</text>
</comment>
<dbReference type="NCBIfam" id="TIGR00061">
    <property type="entry name" value="L21"/>
    <property type="match status" value="1"/>
</dbReference>
<dbReference type="PANTHER" id="PTHR21349">
    <property type="entry name" value="50S RIBOSOMAL PROTEIN L21"/>
    <property type="match status" value="1"/>
</dbReference>
<keyword evidence="3" id="KW-0694">RNA-binding</keyword>
<dbReference type="EMBL" id="UINC01048593">
    <property type="protein sequence ID" value="SVB59310.1"/>
    <property type="molecule type" value="Genomic_DNA"/>
</dbReference>
<dbReference type="InterPro" id="IPR018258">
    <property type="entry name" value="Ribosomal_bL21_CS"/>
</dbReference>
<evidence type="ECO:0000256" key="5">
    <source>
        <dbReference type="ARBA" id="ARBA00023274"/>
    </source>
</evidence>
<protein>
    <recommendedName>
        <fullName evidence="7">50S ribosomal protein L21</fullName>
    </recommendedName>
</protein>
<dbReference type="GO" id="GO:0019843">
    <property type="term" value="F:rRNA binding"/>
    <property type="evidence" value="ECO:0007669"/>
    <property type="project" value="UniProtKB-KW"/>
</dbReference>
<dbReference type="AlphaFoldDB" id="A0A382F8P2"/>
<dbReference type="GO" id="GO:0003735">
    <property type="term" value="F:structural constituent of ribosome"/>
    <property type="evidence" value="ECO:0007669"/>
    <property type="project" value="InterPro"/>
</dbReference>
<dbReference type="SUPFAM" id="SSF141091">
    <property type="entry name" value="L21p-like"/>
    <property type="match status" value="1"/>
</dbReference>
<dbReference type="InterPro" id="IPR028909">
    <property type="entry name" value="bL21-like"/>
</dbReference>
<keyword evidence="5" id="KW-0687">Ribonucleoprotein</keyword>
<evidence type="ECO:0000313" key="6">
    <source>
        <dbReference type="EMBL" id="SVB59310.1"/>
    </source>
</evidence>
<evidence type="ECO:0000256" key="2">
    <source>
        <dbReference type="ARBA" id="ARBA00022730"/>
    </source>
</evidence>
<gene>
    <name evidence="6" type="ORF">METZ01_LOCUS212164</name>
</gene>
<dbReference type="GO" id="GO:1990904">
    <property type="term" value="C:ribonucleoprotein complex"/>
    <property type="evidence" value="ECO:0007669"/>
    <property type="project" value="UniProtKB-KW"/>
</dbReference>
<dbReference type="GO" id="GO:0005737">
    <property type="term" value="C:cytoplasm"/>
    <property type="evidence" value="ECO:0007669"/>
    <property type="project" value="UniProtKB-ARBA"/>
</dbReference>
<dbReference type="HAMAP" id="MF_01363">
    <property type="entry name" value="Ribosomal_bL21"/>
    <property type="match status" value="1"/>
</dbReference>
<keyword evidence="2" id="KW-0699">rRNA-binding</keyword>
<accession>A0A382F8P2</accession>
<dbReference type="PANTHER" id="PTHR21349:SF0">
    <property type="entry name" value="LARGE RIBOSOMAL SUBUNIT PROTEIN BL21M"/>
    <property type="match status" value="1"/>
</dbReference>
<organism evidence="6">
    <name type="scientific">marine metagenome</name>
    <dbReference type="NCBI Taxonomy" id="408172"/>
    <lineage>
        <taxon>unclassified sequences</taxon>
        <taxon>metagenomes</taxon>
        <taxon>ecological metagenomes</taxon>
    </lineage>
</organism>
<name>A0A382F8P2_9ZZZZ</name>
<keyword evidence="4" id="KW-0689">Ribosomal protein</keyword>
<dbReference type="Pfam" id="PF00829">
    <property type="entry name" value="Ribosomal_L21p"/>
    <property type="match status" value="1"/>
</dbReference>
<dbReference type="GO" id="GO:0006412">
    <property type="term" value="P:translation"/>
    <property type="evidence" value="ECO:0007669"/>
    <property type="project" value="InterPro"/>
</dbReference>
<evidence type="ECO:0000256" key="3">
    <source>
        <dbReference type="ARBA" id="ARBA00022884"/>
    </source>
</evidence>
<dbReference type="PROSITE" id="PS01169">
    <property type="entry name" value="RIBOSOMAL_L21"/>
    <property type="match status" value="1"/>
</dbReference>
<evidence type="ECO:0000256" key="4">
    <source>
        <dbReference type="ARBA" id="ARBA00022980"/>
    </source>
</evidence>
<evidence type="ECO:0000256" key="1">
    <source>
        <dbReference type="ARBA" id="ARBA00008563"/>
    </source>
</evidence>